<dbReference type="Proteomes" id="UP000681425">
    <property type="component" value="Chromosome"/>
</dbReference>
<evidence type="ECO:0000259" key="1">
    <source>
        <dbReference type="Pfam" id="PF07238"/>
    </source>
</evidence>
<dbReference type="Gene3D" id="2.40.10.220">
    <property type="entry name" value="predicted glycosyltransferase like domains"/>
    <property type="match status" value="1"/>
</dbReference>
<proteinExistence type="predicted"/>
<reference evidence="2" key="1">
    <citation type="submission" date="2021-04" db="EMBL/GenBank/DDBJ databases">
        <title>Isolation of p-tert-butylphenol degrading bacteria Sphingobium phenoxybenzoativorans Tas13 from active sludge.</title>
        <authorList>
            <person name="Li Y."/>
        </authorList>
    </citation>
    <scope>NUCLEOTIDE SEQUENCE</scope>
    <source>
        <strain evidence="2">Tas13</strain>
    </source>
</reference>
<feature type="domain" description="PilZ" evidence="1">
    <location>
        <begin position="16"/>
        <end position="96"/>
    </location>
</feature>
<dbReference type="KEGG" id="spph:KFK14_14210"/>
<dbReference type="RefSeq" id="WP_171905922.1">
    <property type="nucleotide sequence ID" value="NZ_CP073910.1"/>
</dbReference>
<evidence type="ECO:0000313" key="2">
    <source>
        <dbReference type="EMBL" id="QUT04240.1"/>
    </source>
</evidence>
<protein>
    <submittedName>
        <fullName evidence="2">PilZ domain-containing protein</fullName>
    </submittedName>
</protein>
<evidence type="ECO:0000313" key="3">
    <source>
        <dbReference type="Proteomes" id="UP000681425"/>
    </source>
</evidence>
<dbReference type="Pfam" id="PF07238">
    <property type="entry name" value="PilZ"/>
    <property type="match status" value="1"/>
</dbReference>
<accession>A0A975PZS3</accession>
<sequence length="102" mass="11180">MGLAALFRPGQPDEARKGSRFKVLLPITIRQNGAKAPGKLIEVSNEGARGQTLGNPQVKQPIEIEWEGKLISAKVVWVKGERFGLEFDKRLSNNQLLAMIAG</sequence>
<dbReference type="GO" id="GO:0035438">
    <property type="term" value="F:cyclic-di-GMP binding"/>
    <property type="evidence" value="ECO:0007669"/>
    <property type="project" value="InterPro"/>
</dbReference>
<gene>
    <name evidence="2" type="ORF">KFK14_14210</name>
</gene>
<dbReference type="InterPro" id="IPR009875">
    <property type="entry name" value="PilZ_domain"/>
</dbReference>
<organism evidence="2 3">
    <name type="scientific">Sphingobium phenoxybenzoativorans</name>
    <dbReference type="NCBI Taxonomy" id="1592790"/>
    <lineage>
        <taxon>Bacteria</taxon>
        <taxon>Pseudomonadati</taxon>
        <taxon>Pseudomonadota</taxon>
        <taxon>Alphaproteobacteria</taxon>
        <taxon>Sphingomonadales</taxon>
        <taxon>Sphingomonadaceae</taxon>
        <taxon>Sphingobium</taxon>
    </lineage>
</organism>
<keyword evidence="3" id="KW-1185">Reference proteome</keyword>
<dbReference type="EMBL" id="CP073910">
    <property type="protein sequence ID" value="QUT04240.1"/>
    <property type="molecule type" value="Genomic_DNA"/>
</dbReference>
<dbReference type="SUPFAM" id="SSF141371">
    <property type="entry name" value="PilZ domain-like"/>
    <property type="match status" value="1"/>
</dbReference>
<name>A0A975PZS3_9SPHN</name>
<dbReference type="AlphaFoldDB" id="A0A975PZS3"/>